<feature type="compositionally biased region" description="Basic and acidic residues" evidence="1">
    <location>
        <begin position="1"/>
        <end position="12"/>
    </location>
</feature>
<dbReference type="Proteomes" id="UP000326396">
    <property type="component" value="Unassembled WGS sequence"/>
</dbReference>
<dbReference type="SUPFAM" id="SSF46689">
    <property type="entry name" value="Homeodomain-like"/>
    <property type="match status" value="1"/>
</dbReference>
<feature type="compositionally biased region" description="Polar residues" evidence="1">
    <location>
        <begin position="316"/>
        <end position="338"/>
    </location>
</feature>
<dbReference type="InterPro" id="IPR001005">
    <property type="entry name" value="SANT/Myb"/>
</dbReference>
<dbReference type="PANTHER" id="PTHR14000">
    <property type="entry name" value="FINGER CCCH DOMAIN PROTEIN, PUTATIVE (DUF3755)-RELATED"/>
    <property type="match status" value="1"/>
</dbReference>
<feature type="compositionally biased region" description="Polar residues" evidence="1">
    <location>
        <begin position="90"/>
        <end position="107"/>
    </location>
</feature>
<feature type="region of interest" description="Disordered" evidence="1">
    <location>
        <begin position="1"/>
        <end position="122"/>
    </location>
</feature>
<dbReference type="EMBL" id="SZYD01000571">
    <property type="protein sequence ID" value="KAD1696713.1"/>
    <property type="molecule type" value="Genomic_DNA"/>
</dbReference>
<feature type="compositionally biased region" description="Basic and acidic residues" evidence="1">
    <location>
        <begin position="32"/>
        <end position="42"/>
    </location>
</feature>
<name>A0A5N6LHS9_9ASTR</name>
<dbReference type="InterPro" id="IPR009057">
    <property type="entry name" value="Homeodomain-like_sf"/>
</dbReference>
<accession>A0A5N6LHS9</accession>
<sequence>MPHKSSGKEKRTMTVILRRSPRFQQIVTADSEDPKTPKLEQHRRTRSVSSATPISFTGVSPRRRSHRSNSKECSQKFDESCNPRRRSVNSKKLNSRVNECNAKQLTRSSDRRNGKLEKRVTRSSCCRDLDKTSHGCSSGEWILEEGVNISKQSRGKSLTNKLNHSKKSHDSNSNQCDTLAYDDKGSKPVLLTTENRVLEENLSKKDGDKIKNQVDVTTAVVVREGPMNMRDVDKKQKNIGVKRTRNQFENITGIAQGWTKDQELALERAYLESKPTPHFWKKVSRMVPGKSAQECFDKIHGSHLTPPQPRTRSRARVSNPQNKSFSASKLLNTSSPTTKKPKYRKQKSHIIQRTVRHMLQNQYKAEQNSESDLFSLLEPTFSPSLNLNLMLTTPDRNQEADDAHKRCSTAGRSVSRFSGSHGTTLVSPPVLKQVKNKALHEKYIDLLNCREANRKAASAKAGKANKSKVMKQESSAERKEMIKAAKNALVFGAKDAINEFQHQQAKALNDFFDCESGDDAEEDTNQVF</sequence>
<evidence type="ECO:0008006" key="4">
    <source>
        <dbReference type="Google" id="ProtNLM"/>
    </source>
</evidence>
<feature type="region of interest" description="Disordered" evidence="1">
    <location>
        <begin position="299"/>
        <end position="349"/>
    </location>
</feature>
<comment type="caution">
    <text evidence="2">The sequence shown here is derived from an EMBL/GenBank/DDBJ whole genome shotgun (WGS) entry which is preliminary data.</text>
</comment>
<evidence type="ECO:0000313" key="2">
    <source>
        <dbReference type="EMBL" id="KAD1696713.1"/>
    </source>
</evidence>
<dbReference type="PANTHER" id="PTHR14000:SF17">
    <property type="entry name" value="MYB-LIKE DOMAIN-CONTAINING PROTEIN"/>
    <property type="match status" value="1"/>
</dbReference>
<reference evidence="2 3" key="1">
    <citation type="submission" date="2019-05" db="EMBL/GenBank/DDBJ databases">
        <title>Mikania micrantha, genome provides insights into the molecular mechanism of rapid growth.</title>
        <authorList>
            <person name="Liu B."/>
        </authorList>
    </citation>
    <scope>NUCLEOTIDE SEQUENCE [LARGE SCALE GENOMIC DNA]</scope>
    <source>
        <strain evidence="2">NLD-2019</strain>
        <tissue evidence="2">Leaf</tissue>
    </source>
</reference>
<feature type="compositionally biased region" description="Basic and acidic residues" evidence="1">
    <location>
        <begin position="69"/>
        <end position="82"/>
    </location>
</feature>
<dbReference type="OrthoDB" id="552191at2759"/>
<dbReference type="CDD" id="cd00167">
    <property type="entry name" value="SANT"/>
    <property type="match status" value="1"/>
</dbReference>
<evidence type="ECO:0000256" key="1">
    <source>
        <dbReference type="SAM" id="MobiDB-lite"/>
    </source>
</evidence>
<feature type="compositionally biased region" description="Basic residues" evidence="1">
    <location>
        <begin position="339"/>
        <end position="349"/>
    </location>
</feature>
<dbReference type="AlphaFoldDB" id="A0A5N6LHS9"/>
<dbReference type="Gene3D" id="1.10.10.60">
    <property type="entry name" value="Homeodomain-like"/>
    <property type="match status" value="1"/>
</dbReference>
<gene>
    <name evidence="2" type="ORF">E3N88_42447</name>
</gene>
<organism evidence="2 3">
    <name type="scientific">Mikania micrantha</name>
    <name type="common">bitter vine</name>
    <dbReference type="NCBI Taxonomy" id="192012"/>
    <lineage>
        <taxon>Eukaryota</taxon>
        <taxon>Viridiplantae</taxon>
        <taxon>Streptophyta</taxon>
        <taxon>Embryophyta</taxon>
        <taxon>Tracheophyta</taxon>
        <taxon>Spermatophyta</taxon>
        <taxon>Magnoliopsida</taxon>
        <taxon>eudicotyledons</taxon>
        <taxon>Gunneridae</taxon>
        <taxon>Pentapetalae</taxon>
        <taxon>asterids</taxon>
        <taxon>campanulids</taxon>
        <taxon>Asterales</taxon>
        <taxon>Asteraceae</taxon>
        <taxon>Asteroideae</taxon>
        <taxon>Heliantheae alliance</taxon>
        <taxon>Eupatorieae</taxon>
        <taxon>Mikania</taxon>
    </lineage>
</organism>
<protein>
    <recommendedName>
        <fullName evidence="4">Myb-like domain-containing protein</fullName>
    </recommendedName>
</protein>
<feature type="compositionally biased region" description="Polar residues" evidence="1">
    <location>
        <begin position="47"/>
        <end position="58"/>
    </location>
</feature>
<feature type="compositionally biased region" description="Basic and acidic residues" evidence="1">
    <location>
        <begin position="108"/>
        <end position="122"/>
    </location>
</feature>
<proteinExistence type="predicted"/>
<feature type="region of interest" description="Disordered" evidence="1">
    <location>
        <begin position="152"/>
        <end position="175"/>
    </location>
</feature>
<keyword evidence="3" id="KW-1185">Reference proteome</keyword>
<evidence type="ECO:0000313" key="3">
    <source>
        <dbReference type="Proteomes" id="UP000326396"/>
    </source>
</evidence>